<reference evidence="3" key="1">
    <citation type="journal article" date="2014" name="Int. J. Syst. Evol. Microbiol.">
        <title>Complete genome sequence of Corynebacterium casei LMG S-19264T (=DSM 44701T), isolated from a smear-ripened cheese.</title>
        <authorList>
            <consortium name="US DOE Joint Genome Institute (JGI-PGF)"/>
            <person name="Walter F."/>
            <person name="Albersmeier A."/>
            <person name="Kalinowski J."/>
            <person name="Ruckert C."/>
        </authorList>
    </citation>
    <scope>NUCLEOTIDE SEQUENCE</scope>
    <source>
        <strain evidence="3">CGMCC 1.15493</strain>
    </source>
</reference>
<dbReference type="PANTHER" id="PTHR30441">
    <property type="entry name" value="DUF748 DOMAIN-CONTAINING PROTEIN"/>
    <property type="match status" value="1"/>
</dbReference>
<evidence type="ECO:0000313" key="4">
    <source>
        <dbReference type="Proteomes" id="UP000613160"/>
    </source>
</evidence>
<gene>
    <name evidence="3" type="ORF">GCM10011335_36350</name>
</gene>
<keyword evidence="2" id="KW-1133">Transmembrane helix</keyword>
<dbReference type="RefSeq" id="WP_188853367.1">
    <property type="nucleotide sequence ID" value="NZ_BMJJ01000009.1"/>
</dbReference>
<sequence length="648" mass="67605">MTRIERKEASARSPRHWGLRHWSGLTAIVVALLAMSIVAFAVLSGVTLQTGAARSDIERQLADLIGLPISVAGSSSLSLLPKTQIRIDHIRIGVPGNGGPPPLTVEAVVADLDLFDALLGRTSIEKLTVIRPEVYSIARFVTASTGEDGEAERQGGATAKTGRRGRPGEVFPSPSAPAQASGHPAYREISHYFAAFLTRLGDLRRVDVRDGVFRMAPGAGARRITGANFTIAWPSPDSAARMSGSYVWNGEPTEVDLKLAAPLEFLRGGPSAIDFSLSAPPLDVAFSGSGSTRGRSGFNGALKVSTPSLTRSVRWLGDPQATMPDLGAMAIDATLESTGQKLKLDDATVTIVGYSGRGAMEMLMAPGAVPAVSGTLAFDRLDLTGFAQALAPLPRNVLDFQQRIATSYFDQLDLDLRISAGEGAIGSVPITDLAATVKFKDGVAMFDVGDASMLGGQGQARIAIDSRVRSPTAKGSASVTGIDTARLLAAVGVDAVGVSGPSDLYAELGMPVTDWSDIARRLHLSLEIVARGGTLSGFDPEVFLAPGTKPFALATEASTIPFETLRARLTSNGPGVTIEALSLIGTAGRFEAAGAVSTATSEIDLSGAFTPRPGTNRPALGNSQPVSFRMTGEWPRPTVTTGPPVAPM</sequence>
<reference evidence="3" key="2">
    <citation type="submission" date="2020-09" db="EMBL/GenBank/DDBJ databases">
        <authorList>
            <person name="Sun Q."/>
            <person name="Zhou Y."/>
        </authorList>
    </citation>
    <scope>NUCLEOTIDE SEQUENCE</scope>
    <source>
        <strain evidence="3">CGMCC 1.15493</strain>
    </source>
</reference>
<evidence type="ECO:0000256" key="1">
    <source>
        <dbReference type="SAM" id="MobiDB-lite"/>
    </source>
</evidence>
<feature type="region of interest" description="Disordered" evidence="1">
    <location>
        <begin position="608"/>
        <end position="648"/>
    </location>
</feature>
<keyword evidence="2" id="KW-0812">Transmembrane</keyword>
<organism evidence="3 4">
    <name type="scientific">Aureimonas glaciei</name>
    <dbReference type="NCBI Taxonomy" id="1776957"/>
    <lineage>
        <taxon>Bacteria</taxon>
        <taxon>Pseudomonadati</taxon>
        <taxon>Pseudomonadota</taxon>
        <taxon>Alphaproteobacteria</taxon>
        <taxon>Hyphomicrobiales</taxon>
        <taxon>Aurantimonadaceae</taxon>
        <taxon>Aureimonas</taxon>
    </lineage>
</organism>
<evidence type="ECO:0000256" key="2">
    <source>
        <dbReference type="SAM" id="Phobius"/>
    </source>
</evidence>
<keyword evidence="4" id="KW-1185">Reference proteome</keyword>
<dbReference type="AlphaFoldDB" id="A0A917DE60"/>
<dbReference type="GO" id="GO:0090313">
    <property type="term" value="P:regulation of protein targeting to membrane"/>
    <property type="evidence" value="ECO:0007669"/>
    <property type="project" value="TreeGrafter"/>
</dbReference>
<accession>A0A917DE60</accession>
<dbReference type="PANTHER" id="PTHR30441:SF4">
    <property type="entry name" value="PROTEIN ASMA"/>
    <property type="match status" value="1"/>
</dbReference>
<comment type="caution">
    <text evidence="3">The sequence shown here is derived from an EMBL/GenBank/DDBJ whole genome shotgun (WGS) entry which is preliminary data.</text>
</comment>
<dbReference type="GO" id="GO:0005886">
    <property type="term" value="C:plasma membrane"/>
    <property type="evidence" value="ECO:0007669"/>
    <property type="project" value="TreeGrafter"/>
</dbReference>
<proteinExistence type="predicted"/>
<feature type="region of interest" description="Disordered" evidence="1">
    <location>
        <begin position="146"/>
        <end position="182"/>
    </location>
</feature>
<dbReference type="EMBL" id="BMJJ01000009">
    <property type="protein sequence ID" value="GGD30010.1"/>
    <property type="molecule type" value="Genomic_DNA"/>
</dbReference>
<feature type="transmembrane region" description="Helical" evidence="2">
    <location>
        <begin position="21"/>
        <end position="43"/>
    </location>
</feature>
<keyword evidence="2" id="KW-0472">Membrane</keyword>
<dbReference type="Proteomes" id="UP000613160">
    <property type="component" value="Unassembled WGS sequence"/>
</dbReference>
<protein>
    <submittedName>
        <fullName evidence="3">Membrane assembly protein AsmA</fullName>
    </submittedName>
</protein>
<name>A0A917DE60_9HYPH</name>
<evidence type="ECO:0000313" key="3">
    <source>
        <dbReference type="EMBL" id="GGD30010.1"/>
    </source>
</evidence>
<dbReference type="InterPro" id="IPR052894">
    <property type="entry name" value="AsmA-related"/>
</dbReference>